<evidence type="ECO:0000313" key="4">
    <source>
        <dbReference type="EMBL" id="GAA4954855.1"/>
    </source>
</evidence>
<dbReference type="CDD" id="cd04276">
    <property type="entry name" value="ZnMc_MMP_like_2"/>
    <property type="match status" value="1"/>
</dbReference>
<dbReference type="RefSeq" id="WP_345426361.1">
    <property type="nucleotide sequence ID" value="NZ_AP031496.1"/>
</dbReference>
<dbReference type="InterPro" id="IPR032534">
    <property type="entry name" value="EcxA_zinc-bd"/>
</dbReference>
<comment type="caution">
    <text evidence="4">The sequence shown here is derived from an EMBL/GenBank/DDBJ whole genome shotgun (WGS) entry which is preliminary data.</text>
</comment>
<organism evidence="4 5">
    <name type="scientific">Halioxenophilus aromaticivorans</name>
    <dbReference type="NCBI Taxonomy" id="1306992"/>
    <lineage>
        <taxon>Bacteria</taxon>
        <taxon>Pseudomonadati</taxon>
        <taxon>Pseudomonadota</taxon>
        <taxon>Gammaproteobacteria</taxon>
        <taxon>Alteromonadales</taxon>
        <taxon>Alteromonadaceae</taxon>
        <taxon>Halioxenophilus</taxon>
    </lineage>
</organism>
<dbReference type="GO" id="GO:0008237">
    <property type="term" value="F:metallopeptidase activity"/>
    <property type="evidence" value="ECO:0007669"/>
    <property type="project" value="UniProtKB-KW"/>
</dbReference>
<protein>
    <submittedName>
        <fullName evidence="4">Zinc-dependent metalloprotease</fullName>
    </submittedName>
</protein>
<evidence type="ECO:0000313" key="5">
    <source>
        <dbReference type="Proteomes" id="UP001409585"/>
    </source>
</evidence>
<dbReference type="EMBL" id="BAABLX010000065">
    <property type="protein sequence ID" value="GAA4954855.1"/>
    <property type="molecule type" value="Genomic_DNA"/>
</dbReference>
<evidence type="ECO:0000256" key="1">
    <source>
        <dbReference type="SAM" id="SignalP"/>
    </source>
</evidence>
<keyword evidence="4" id="KW-0378">Hydrolase</keyword>
<keyword evidence="4" id="KW-0645">Protease</keyword>
<dbReference type="SUPFAM" id="SSF55486">
    <property type="entry name" value="Metalloproteases ('zincins'), catalytic domain"/>
    <property type="match status" value="1"/>
</dbReference>
<dbReference type="Pfam" id="PF16313">
    <property type="entry name" value="DUF4953"/>
    <property type="match status" value="1"/>
</dbReference>
<keyword evidence="5" id="KW-1185">Reference proteome</keyword>
<keyword evidence="1" id="KW-0732">Signal</keyword>
<feature type="domain" description="EcxA zinc-binding" evidence="2">
    <location>
        <begin position="401"/>
        <end position="707"/>
    </location>
</feature>
<dbReference type="PANTHER" id="PTHR38478:SF1">
    <property type="entry name" value="ZINC DEPENDENT METALLOPROTEASE DOMAIN LIPOPROTEIN"/>
    <property type="match status" value="1"/>
</dbReference>
<dbReference type="PANTHER" id="PTHR38478">
    <property type="entry name" value="PEPTIDASE M1A AND M12B"/>
    <property type="match status" value="1"/>
</dbReference>
<feature type="chain" id="PRO_5043595823" evidence="1">
    <location>
        <begin position="33"/>
        <end position="793"/>
    </location>
</feature>
<feature type="domain" description="DUF5117" evidence="3">
    <location>
        <begin position="83"/>
        <end position="275"/>
    </location>
</feature>
<dbReference type="InterPro" id="IPR033413">
    <property type="entry name" value="DUF5117"/>
</dbReference>
<evidence type="ECO:0000259" key="2">
    <source>
        <dbReference type="Pfam" id="PF16313"/>
    </source>
</evidence>
<keyword evidence="4" id="KW-0482">Metalloprotease</keyword>
<sequence>MTTPLLHPGTLGYLLRWCLLATLLVSASVSQAETQHHKGLFDLWWDTEQGKVHMAIPEFDKEYLYLVSLPNGLGSNDIGLDRGKLGTEYVVTFKRVGPKVLMMASNTQYRANSENPAEARAVEEAFAASVLARFDIVPRKHNTPVVDITPLLLSDAYAIAPRLAERGQGNFSFAADLSAAIGSSLRSFEKNALAEAWLTFTSSKPGDEVTSVTPDPTKATVKVRHHFVALPEQPLARREFHPQSGYFYVPYRDYAASLDAPIEQRLLVRHRLEKKDPSQAQSEAVEPLVYYVDAGAPEPIRSALIEGAQWWNDAFTAAGFNNAFRVEVLPEDADPLDLRYNTIQWVHRSTRGWSYGASIVDPRSGEILKGHVSLGSLRVRQDMLIAQALTSPFGPDGDKGEAAQQMALARLRQLSAHEVGHTLGLAHNFFTSAKDDASVMDYPHPNLRLNDGKVDLSQAYASGIGEWDKLAITYGYAQNADAEKLAETLQNTLLQADSLGLRFITDADVRGPATAHAGAHLWDNGADPIQAFENLLQVRQAGLKQFSRYAIRPNQPLGDLETTLVPLYLLHRYQAEAVAKQIGGVDFDYALNNPSDKAKVIPRLTQKSALQVLIASLSPQQLTLPNSVVETLLPPAYGYQRTRESFEHRTANSFDQLAPARAATQLIVGMILEPGRAQRLWQQTLQDSAQLSLKDALYDLSEQLIAPINSASSGKVAIETAWITLREMQRLAVSTKVSDPVRAQTLMALNQLSQSLSRSGNAREMAKTLKAFLEQPSEALIPAPVVVPPGSPI</sequence>
<accession>A0AAV3U7D4</accession>
<evidence type="ECO:0000259" key="3">
    <source>
        <dbReference type="Pfam" id="PF17148"/>
    </source>
</evidence>
<dbReference type="InterPro" id="IPR024079">
    <property type="entry name" value="MetalloPept_cat_dom_sf"/>
</dbReference>
<name>A0AAV3U7D4_9ALTE</name>
<feature type="signal peptide" evidence="1">
    <location>
        <begin position="1"/>
        <end position="32"/>
    </location>
</feature>
<reference evidence="5" key="1">
    <citation type="journal article" date="2019" name="Int. J. Syst. Evol. Microbiol.">
        <title>The Global Catalogue of Microorganisms (GCM) 10K type strain sequencing project: providing services to taxonomists for standard genome sequencing and annotation.</title>
        <authorList>
            <consortium name="The Broad Institute Genomics Platform"/>
            <consortium name="The Broad Institute Genome Sequencing Center for Infectious Disease"/>
            <person name="Wu L."/>
            <person name="Ma J."/>
        </authorList>
    </citation>
    <scope>NUCLEOTIDE SEQUENCE [LARGE SCALE GENOMIC DNA]</scope>
    <source>
        <strain evidence="5">JCM 19134</strain>
    </source>
</reference>
<dbReference type="Pfam" id="PF17148">
    <property type="entry name" value="DUF5117"/>
    <property type="match status" value="1"/>
</dbReference>
<proteinExistence type="predicted"/>
<dbReference type="Proteomes" id="UP001409585">
    <property type="component" value="Unassembled WGS sequence"/>
</dbReference>
<dbReference type="Gene3D" id="3.40.390.10">
    <property type="entry name" value="Collagenase (Catalytic Domain)"/>
    <property type="match status" value="1"/>
</dbReference>
<dbReference type="InterPro" id="IPR034032">
    <property type="entry name" value="Zn_MMP-like_bac"/>
</dbReference>
<gene>
    <name evidence="4" type="ORF">GCM10025791_38750</name>
</gene>
<dbReference type="AlphaFoldDB" id="A0AAV3U7D4"/>